<dbReference type="Proteomes" id="UP001140011">
    <property type="component" value="Unassembled WGS sequence"/>
</dbReference>
<comment type="caution">
    <text evidence="1">The sequence shown here is derived from an EMBL/GenBank/DDBJ whole genome shotgun (WGS) entry which is preliminary data.</text>
</comment>
<dbReference type="InterPro" id="IPR036322">
    <property type="entry name" value="WD40_repeat_dom_sf"/>
</dbReference>
<evidence type="ECO:0000313" key="1">
    <source>
        <dbReference type="EMBL" id="KAJ2753545.1"/>
    </source>
</evidence>
<dbReference type="Gene3D" id="2.130.10.10">
    <property type="entry name" value="YVTN repeat-like/Quinoprotein amine dehydrogenase"/>
    <property type="match status" value="1"/>
</dbReference>
<dbReference type="OrthoDB" id="1897642at2759"/>
<dbReference type="InterPro" id="IPR015943">
    <property type="entry name" value="WD40/YVTN_repeat-like_dom_sf"/>
</dbReference>
<dbReference type="PANTHER" id="PTHR47232">
    <property type="entry name" value="TRANSDUCIN FAMILY PROTEIN / WD-40 REPEAT FAMILY PROTEIN"/>
    <property type="match status" value="1"/>
</dbReference>
<accession>A0A9W8GYH9</accession>
<evidence type="ECO:0000313" key="2">
    <source>
        <dbReference type="Proteomes" id="UP001140011"/>
    </source>
</evidence>
<proteinExistence type="predicted"/>
<keyword evidence="2" id="KW-1185">Reference proteome</keyword>
<organism evidence="1 2">
    <name type="scientific">Coemansia pectinata</name>
    <dbReference type="NCBI Taxonomy" id="1052879"/>
    <lineage>
        <taxon>Eukaryota</taxon>
        <taxon>Fungi</taxon>
        <taxon>Fungi incertae sedis</taxon>
        <taxon>Zoopagomycota</taxon>
        <taxon>Kickxellomycotina</taxon>
        <taxon>Kickxellomycetes</taxon>
        <taxon>Kickxellales</taxon>
        <taxon>Kickxellaceae</taxon>
        <taxon>Coemansia</taxon>
    </lineage>
</organism>
<name>A0A9W8GYH9_9FUNG</name>
<reference evidence="1" key="1">
    <citation type="submission" date="2022-07" db="EMBL/GenBank/DDBJ databases">
        <title>Phylogenomic reconstructions and comparative analyses of Kickxellomycotina fungi.</title>
        <authorList>
            <person name="Reynolds N.K."/>
            <person name="Stajich J.E."/>
            <person name="Barry K."/>
            <person name="Grigoriev I.V."/>
            <person name="Crous P."/>
            <person name="Smith M.E."/>
        </authorList>
    </citation>
    <scope>NUCLEOTIDE SEQUENCE</scope>
    <source>
        <strain evidence="1">BCRC 34297</strain>
    </source>
</reference>
<sequence length="375" mass="40537">MASNSAVRAYQFSTRRHKAFQLKPRAAFTCSIGGEAEQKVVAYGMDGAVQIWNPHTQVSEASLTRTDLGIEYLEDMAQISSNILAGVPKVVSGDSRASSMPDIVFIGLSPPLANDRSKAAMKAQSLVQSPHEGQISVVSGMGYSPQRHSSRAFLLTGGTKDKDVYMWSLETYGARVVKTLATQKMRSGHTTRITALCHEPINNSVIAGAANGRVSVNDVESGKLLMSSGQLSQCAIGSTTLCPTNTNVLLTSCASKSEQVRIYDLRQGISWAKPAIMLGVKTPRTQSRYSRSAWHPDGGLVMYPFRGGTSESPEDGLVAIWDTRYAQCDAEEPQLFSPHSDTVWSICFTEAHGSRKPTMVTVSSDHCLGFTTFAT</sequence>
<dbReference type="SUPFAM" id="SSF50978">
    <property type="entry name" value="WD40 repeat-like"/>
    <property type="match status" value="1"/>
</dbReference>
<gene>
    <name evidence="1" type="ORF">GGI19_003055</name>
</gene>
<dbReference type="AlphaFoldDB" id="A0A9W8GYH9"/>
<evidence type="ECO:0008006" key="3">
    <source>
        <dbReference type="Google" id="ProtNLM"/>
    </source>
</evidence>
<dbReference type="EMBL" id="JANBUH010000181">
    <property type="protein sequence ID" value="KAJ2753545.1"/>
    <property type="molecule type" value="Genomic_DNA"/>
</dbReference>
<dbReference type="PANTHER" id="PTHR47232:SF1">
    <property type="entry name" value="TRANSDUCIN FAMILY PROTEIN _ WD-40 REPEAT FAMILY PROTEIN"/>
    <property type="match status" value="1"/>
</dbReference>
<protein>
    <recommendedName>
        <fullName evidence="3">WD40 repeat-like protein</fullName>
    </recommendedName>
</protein>